<evidence type="ECO:0000256" key="3">
    <source>
        <dbReference type="ARBA" id="ARBA00023125"/>
    </source>
</evidence>
<evidence type="ECO:0000313" key="7">
    <source>
        <dbReference type="EMBL" id="GAA0175653.1"/>
    </source>
</evidence>
<evidence type="ECO:0000256" key="4">
    <source>
        <dbReference type="ARBA" id="ARBA00023163"/>
    </source>
</evidence>
<dbReference type="GO" id="GO:0045944">
    <property type="term" value="P:positive regulation of transcription by RNA polymerase II"/>
    <property type="evidence" value="ECO:0007669"/>
    <property type="project" value="InterPro"/>
</dbReference>
<name>A0AAV3RL59_LITER</name>
<dbReference type="InterPro" id="IPR036879">
    <property type="entry name" value="TF_MADSbox_sf"/>
</dbReference>
<dbReference type="Proteomes" id="UP001454036">
    <property type="component" value="Unassembled WGS sequence"/>
</dbReference>
<dbReference type="InterPro" id="IPR002100">
    <property type="entry name" value="TF_MADSbox"/>
</dbReference>
<feature type="domain" description="MADS-box" evidence="6">
    <location>
        <begin position="1"/>
        <end position="61"/>
    </location>
</feature>
<sequence length="98" mass="11244">MVRQKIQIKKIDNLASRQVTFSKRRRGIFKKANELSTLCDAEIALIAFSATGKLFEYSSSSMMQIIERYKMQSLNIEGSVDEQPSLPVHLPVIHFKEK</sequence>
<proteinExistence type="predicted"/>
<evidence type="ECO:0000256" key="1">
    <source>
        <dbReference type="ARBA" id="ARBA00004123"/>
    </source>
</evidence>
<dbReference type="EMBL" id="BAABME010027484">
    <property type="protein sequence ID" value="GAA0175653.1"/>
    <property type="molecule type" value="Genomic_DNA"/>
</dbReference>
<keyword evidence="8" id="KW-1185">Reference proteome</keyword>
<dbReference type="InterPro" id="IPR050142">
    <property type="entry name" value="MADS-box/MEF2_TF"/>
</dbReference>
<evidence type="ECO:0000313" key="8">
    <source>
        <dbReference type="Proteomes" id="UP001454036"/>
    </source>
</evidence>
<dbReference type="PROSITE" id="PS50066">
    <property type="entry name" value="MADS_BOX_2"/>
    <property type="match status" value="1"/>
</dbReference>
<dbReference type="GO" id="GO:0046983">
    <property type="term" value="F:protein dimerization activity"/>
    <property type="evidence" value="ECO:0007669"/>
    <property type="project" value="InterPro"/>
</dbReference>
<protein>
    <submittedName>
        <fullName evidence="7">MADS box transcription factor</fullName>
    </submittedName>
</protein>
<evidence type="ECO:0000256" key="5">
    <source>
        <dbReference type="ARBA" id="ARBA00023242"/>
    </source>
</evidence>
<dbReference type="SMART" id="SM00432">
    <property type="entry name" value="MADS"/>
    <property type="match status" value="1"/>
</dbReference>
<keyword evidence="2" id="KW-0805">Transcription regulation</keyword>
<evidence type="ECO:0000256" key="2">
    <source>
        <dbReference type="ARBA" id="ARBA00023015"/>
    </source>
</evidence>
<accession>A0AAV3RL59</accession>
<dbReference type="SUPFAM" id="SSF55455">
    <property type="entry name" value="SRF-like"/>
    <property type="match status" value="1"/>
</dbReference>
<dbReference type="PRINTS" id="PR00404">
    <property type="entry name" value="MADSDOMAIN"/>
</dbReference>
<dbReference type="InterPro" id="IPR033896">
    <property type="entry name" value="MEF2-like_N"/>
</dbReference>
<keyword evidence="4" id="KW-0804">Transcription</keyword>
<dbReference type="CDD" id="cd00265">
    <property type="entry name" value="MADS_MEF2_like"/>
    <property type="match status" value="1"/>
</dbReference>
<dbReference type="Pfam" id="PF00319">
    <property type="entry name" value="SRF-TF"/>
    <property type="match status" value="1"/>
</dbReference>
<dbReference type="FunFam" id="3.40.1810.10:FF:000007">
    <property type="entry name" value="Transcription factor, MADS-box"/>
    <property type="match status" value="1"/>
</dbReference>
<comment type="caution">
    <text evidence="7">The sequence shown here is derived from an EMBL/GenBank/DDBJ whole genome shotgun (WGS) entry which is preliminary data.</text>
</comment>
<comment type="subcellular location">
    <subcellularLocation>
        <location evidence="1">Nucleus</location>
    </subcellularLocation>
</comment>
<dbReference type="PANTHER" id="PTHR48019">
    <property type="entry name" value="SERUM RESPONSE FACTOR HOMOLOG"/>
    <property type="match status" value="1"/>
</dbReference>
<organism evidence="7 8">
    <name type="scientific">Lithospermum erythrorhizon</name>
    <name type="common">Purple gromwell</name>
    <name type="synonym">Lithospermum officinale var. erythrorhizon</name>
    <dbReference type="NCBI Taxonomy" id="34254"/>
    <lineage>
        <taxon>Eukaryota</taxon>
        <taxon>Viridiplantae</taxon>
        <taxon>Streptophyta</taxon>
        <taxon>Embryophyta</taxon>
        <taxon>Tracheophyta</taxon>
        <taxon>Spermatophyta</taxon>
        <taxon>Magnoliopsida</taxon>
        <taxon>eudicotyledons</taxon>
        <taxon>Gunneridae</taxon>
        <taxon>Pentapetalae</taxon>
        <taxon>asterids</taxon>
        <taxon>lamiids</taxon>
        <taxon>Boraginales</taxon>
        <taxon>Boraginaceae</taxon>
        <taxon>Boraginoideae</taxon>
        <taxon>Lithospermeae</taxon>
        <taxon>Lithospermum</taxon>
    </lineage>
</organism>
<dbReference type="AlphaFoldDB" id="A0AAV3RL59"/>
<dbReference type="GO" id="GO:0005634">
    <property type="term" value="C:nucleus"/>
    <property type="evidence" value="ECO:0007669"/>
    <property type="project" value="UniProtKB-SubCell"/>
</dbReference>
<dbReference type="Gene3D" id="3.40.1810.10">
    <property type="entry name" value="Transcription factor, MADS-box"/>
    <property type="match status" value="1"/>
</dbReference>
<evidence type="ECO:0000259" key="6">
    <source>
        <dbReference type="PROSITE" id="PS50066"/>
    </source>
</evidence>
<dbReference type="GO" id="GO:0000977">
    <property type="term" value="F:RNA polymerase II transcription regulatory region sequence-specific DNA binding"/>
    <property type="evidence" value="ECO:0007669"/>
    <property type="project" value="InterPro"/>
</dbReference>
<keyword evidence="5" id="KW-0539">Nucleus</keyword>
<gene>
    <name evidence="7" type="ORF">LIER_41955</name>
</gene>
<reference evidence="7 8" key="1">
    <citation type="submission" date="2024-01" db="EMBL/GenBank/DDBJ databases">
        <title>The complete chloroplast genome sequence of Lithospermum erythrorhizon: insights into the phylogenetic relationship among Boraginaceae species and the maternal lineages of purple gromwells.</title>
        <authorList>
            <person name="Okada T."/>
            <person name="Watanabe K."/>
        </authorList>
    </citation>
    <scope>NUCLEOTIDE SEQUENCE [LARGE SCALE GENOMIC DNA]</scope>
</reference>
<keyword evidence="3" id="KW-0238">DNA-binding</keyword>